<evidence type="ECO:0000313" key="2">
    <source>
        <dbReference type="Proteomes" id="UP000092444"/>
    </source>
</evidence>
<evidence type="ECO:0000313" key="1">
    <source>
        <dbReference type="EnsemblMetazoa" id="GMOY000621-PA"/>
    </source>
</evidence>
<reference evidence="1" key="1">
    <citation type="submission" date="2020-05" db="UniProtKB">
        <authorList>
            <consortium name="EnsemblMetazoa"/>
        </authorList>
    </citation>
    <scope>IDENTIFICATION</scope>
    <source>
        <strain evidence="1">Yale</strain>
    </source>
</reference>
<organism evidence="1 2">
    <name type="scientific">Glossina morsitans morsitans</name>
    <name type="common">Savannah tsetse fly</name>
    <dbReference type="NCBI Taxonomy" id="37546"/>
    <lineage>
        <taxon>Eukaryota</taxon>
        <taxon>Metazoa</taxon>
        <taxon>Ecdysozoa</taxon>
        <taxon>Arthropoda</taxon>
        <taxon>Hexapoda</taxon>
        <taxon>Insecta</taxon>
        <taxon>Pterygota</taxon>
        <taxon>Neoptera</taxon>
        <taxon>Endopterygota</taxon>
        <taxon>Diptera</taxon>
        <taxon>Brachycera</taxon>
        <taxon>Muscomorpha</taxon>
        <taxon>Hippoboscoidea</taxon>
        <taxon>Glossinidae</taxon>
        <taxon>Glossina</taxon>
    </lineage>
</organism>
<dbReference type="PhylomeDB" id="A0A1B0FAS9"/>
<dbReference type="STRING" id="37546.A0A1B0FAS9"/>
<dbReference type="EnsemblMetazoa" id="GMOY000621-RA">
    <property type="protein sequence ID" value="GMOY000621-PA"/>
    <property type="gene ID" value="GMOY000621"/>
</dbReference>
<accession>A0A1B0FAS9</accession>
<name>A0A1B0FAS9_GLOMM</name>
<dbReference type="EMBL" id="CCAG010015740">
    <property type="status" value="NOT_ANNOTATED_CDS"/>
    <property type="molecule type" value="Genomic_DNA"/>
</dbReference>
<proteinExistence type="predicted"/>
<sequence>MAYSGLNAYAYGNYLMYESGTNGLLPATFLNAIGSNTEACLVHMHPGNVPQLVGIKFSRRTRTKMYLMLRDYYQGEDSKEDENCTEHLEPCIKRPKLQSEIEKEKINNQTINNVVGEIVATRTENDSDECKQTQETTSVNNDCNMKPLNKVHVQQKWPLENRRACLLMREKFDSLQPSANLVRELLQFIKPSRLVVIFSLCREVLTEL</sequence>
<dbReference type="AlphaFoldDB" id="A0A1B0FAS9"/>
<dbReference type="Proteomes" id="UP000092444">
    <property type="component" value="Unassembled WGS sequence"/>
</dbReference>
<protein>
    <submittedName>
        <fullName evidence="1">Uncharacterized protein</fullName>
    </submittedName>
</protein>
<keyword evidence="2" id="KW-1185">Reference proteome</keyword>